<dbReference type="AlphaFoldDB" id="G3VS79"/>
<evidence type="ECO:0000256" key="8">
    <source>
        <dbReference type="ARBA" id="ARBA00031257"/>
    </source>
</evidence>
<organism evidence="12 13">
    <name type="scientific">Sarcophilus harrisii</name>
    <name type="common">Tasmanian devil</name>
    <name type="synonym">Sarcophilus laniarius</name>
    <dbReference type="NCBI Taxonomy" id="9305"/>
    <lineage>
        <taxon>Eukaryota</taxon>
        <taxon>Metazoa</taxon>
        <taxon>Chordata</taxon>
        <taxon>Craniata</taxon>
        <taxon>Vertebrata</taxon>
        <taxon>Euteleostomi</taxon>
        <taxon>Mammalia</taxon>
        <taxon>Metatheria</taxon>
        <taxon>Dasyuromorphia</taxon>
        <taxon>Dasyuridae</taxon>
        <taxon>Sarcophilus</taxon>
    </lineage>
</organism>
<dbReference type="GO" id="GO:0016592">
    <property type="term" value="C:mediator complex"/>
    <property type="evidence" value="ECO:0007669"/>
    <property type="project" value="Ensembl"/>
</dbReference>
<dbReference type="PANTHER" id="PTHR13208">
    <property type="entry name" value="MEDIATOR OF RNA POLYMERASE II TRANSCRIPTION SUBUNIT 4"/>
    <property type="match status" value="1"/>
</dbReference>
<evidence type="ECO:0000313" key="12">
    <source>
        <dbReference type="Ensembl" id="ENSSHAP00000006034.2"/>
    </source>
</evidence>
<dbReference type="GO" id="GO:0005654">
    <property type="term" value="C:nucleoplasm"/>
    <property type="evidence" value="ECO:0007669"/>
    <property type="project" value="Ensembl"/>
</dbReference>
<dbReference type="STRING" id="9305.ENSSHAP00000006034"/>
<reference evidence="12" key="3">
    <citation type="submission" date="2025-09" db="UniProtKB">
        <authorList>
            <consortium name="Ensembl"/>
        </authorList>
    </citation>
    <scope>IDENTIFICATION</scope>
</reference>
<evidence type="ECO:0000256" key="3">
    <source>
        <dbReference type="ARBA" id="ARBA00020629"/>
    </source>
</evidence>
<name>G3VS79_SARHA</name>
<evidence type="ECO:0000256" key="9">
    <source>
        <dbReference type="RuleBase" id="RU364141"/>
    </source>
</evidence>
<dbReference type="GO" id="GO:0006366">
    <property type="term" value="P:transcription by RNA polymerase II"/>
    <property type="evidence" value="ECO:0007669"/>
    <property type="project" value="Ensembl"/>
</dbReference>
<feature type="region of interest" description="Disordered" evidence="11">
    <location>
        <begin position="1"/>
        <end position="23"/>
    </location>
</feature>
<evidence type="ECO:0000256" key="1">
    <source>
        <dbReference type="ARBA" id="ARBA00004123"/>
    </source>
</evidence>
<accession>G3VS79</accession>
<dbReference type="Pfam" id="PF10018">
    <property type="entry name" value="Med4"/>
    <property type="match status" value="1"/>
</dbReference>
<dbReference type="Proteomes" id="UP000007648">
    <property type="component" value="Unassembled WGS sequence"/>
</dbReference>
<protein>
    <recommendedName>
        <fullName evidence="3 9">Mediator of RNA polymerase II transcription subunit 4</fullName>
    </recommendedName>
    <alternativeName>
        <fullName evidence="8 9">Mediator complex subunit 4</fullName>
    </alternativeName>
</protein>
<dbReference type="GeneTree" id="ENSGT00390000012063"/>
<dbReference type="HOGENOM" id="CLU_082233_0_0_1"/>
<evidence type="ECO:0000256" key="4">
    <source>
        <dbReference type="ARBA" id="ARBA00023015"/>
    </source>
</evidence>
<feature type="coiled-coil region" evidence="10">
    <location>
        <begin position="94"/>
        <end position="128"/>
    </location>
</feature>
<evidence type="ECO:0000256" key="7">
    <source>
        <dbReference type="ARBA" id="ARBA00025687"/>
    </source>
</evidence>
<dbReference type="Ensembl" id="ENSSHAT00000006088.2">
    <property type="protein sequence ID" value="ENSSHAP00000006034.2"/>
    <property type="gene ID" value="ENSSHAG00000005253.2"/>
</dbReference>
<dbReference type="PANTHER" id="PTHR13208:SF2">
    <property type="entry name" value="MEDIATOR OF RNA POLYMERASE II TRANSCRIPTION SUBUNIT 4"/>
    <property type="match status" value="1"/>
</dbReference>
<evidence type="ECO:0000256" key="2">
    <source>
        <dbReference type="ARBA" id="ARBA00009626"/>
    </source>
</evidence>
<comment type="function">
    <text evidence="7 9">Component of the Mediator complex, a coactivator involved in the regulated transcription of nearly all RNA polymerase II-dependent genes. Mediator functions as a bridge to convey information from gene-specific regulatory proteins to the basal RNA polymerase II transcription machinery. Mediator is recruited to promoters by direct interactions with regulatory proteins and serves as a scaffold for the assembly of a functional preinitiation complex with RNA polymerase II and the general transcription factors.</text>
</comment>
<evidence type="ECO:0000313" key="13">
    <source>
        <dbReference type="Proteomes" id="UP000007648"/>
    </source>
</evidence>
<keyword evidence="5 9" id="KW-0804">Transcription</keyword>
<reference evidence="12" key="2">
    <citation type="submission" date="2025-08" db="UniProtKB">
        <authorList>
            <consortium name="Ensembl"/>
        </authorList>
    </citation>
    <scope>IDENTIFICATION</scope>
</reference>
<comment type="similarity">
    <text evidence="2 9">Belongs to the Mediator complex subunit 4 family.</text>
</comment>
<evidence type="ECO:0000256" key="10">
    <source>
        <dbReference type="SAM" id="Coils"/>
    </source>
</evidence>
<dbReference type="eggNOG" id="KOG4552">
    <property type="taxonomic scope" value="Eukaryota"/>
</dbReference>
<dbReference type="GO" id="GO:0046966">
    <property type="term" value="F:nuclear thyroid hormone receptor binding"/>
    <property type="evidence" value="ECO:0007669"/>
    <property type="project" value="Ensembl"/>
</dbReference>
<dbReference type="GO" id="GO:0003713">
    <property type="term" value="F:transcription coactivator activity"/>
    <property type="evidence" value="ECO:0007669"/>
    <property type="project" value="Ensembl"/>
</dbReference>
<keyword evidence="9" id="KW-0010">Activator</keyword>
<sequence>MAASSAAEKEKERPGSVSIANVPGNSTREKLLSVLEDLEVLSRELIENLAISRSQKLLQPGEENQIIELLIHRDGEFQELMKLALEQGKVHHEMQLLEKEVEKRDSDIQQLQKQLKEAEQILATAVYQAKEKLKSIDKARKGAISSEEIIKYAHRISASNAVCAPLTWVPGDPRRPYPTDLEMRSGLLGQMNNPSTNGVNGHLPGDALAAGRLPDVLAPQYPWQSSDMSVNMLPPNHSNDFMLEPPGHNKENEDDVEVILYPVWSSARVDSGSRGLP</sequence>
<evidence type="ECO:0000256" key="5">
    <source>
        <dbReference type="ARBA" id="ARBA00023163"/>
    </source>
</evidence>
<dbReference type="InterPro" id="IPR019258">
    <property type="entry name" value="Mediator_Med4"/>
</dbReference>
<keyword evidence="10" id="KW-0175">Coiled coil</keyword>
<keyword evidence="6 9" id="KW-0539">Nucleus</keyword>
<comment type="subcellular location">
    <subcellularLocation>
        <location evidence="1 9">Nucleus</location>
    </subcellularLocation>
</comment>
<evidence type="ECO:0000256" key="6">
    <source>
        <dbReference type="ARBA" id="ARBA00023242"/>
    </source>
</evidence>
<dbReference type="GO" id="GO:0070847">
    <property type="term" value="C:core mediator complex"/>
    <property type="evidence" value="ECO:0007669"/>
    <property type="project" value="Ensembl"/>
</dbReference>
<dbReference type="FunCoup" id="G3VS79">
    <property type="interactions" value="3652"/>
</dbReference>
<reference evidence="12 13" key="1">
    <citation type="journal article" date="2011" name="Proc. Natl. Acad. Sci. U.S.A.">
        <title>Genetic diversity and population structure of the endangered marsupial Sarcophilus harrisii (Tasmanian devil).</title>
        <authorList>
            <person name="Miller W."/>
            <person name="Hayes V.M."/>
            <person name="Ratan A."/>
            <person name="Petersen D.C."/>
            <person name="Wittekindt N.E."/>
            <person name="Miller J."/>
            <person name="Walenz B."/>
            <person name="Knight J."/>
            <person name="Qi J."/>
            <person name="Zhao F."/>
            <person name="Wang Q."/>
            <person name="Bedoya-Reina O.C."/>
            <person name="Katiyar N."/>
            <person name="Tomsho L.P."/>
            <person name="Kasson L.M."/>
            <person name="Hardie R.A."/>
            <person name="Woodbridge P."/>
            <person name="Tindall E.A."/>
            <person name="Bertelsen M.F."/>
            <person name="Dixon D."/>
            <person name="Pyecroft S."/>
            <person name="Helgen K.M."/>
            <person name="Lesk A.M."/>
            <person name="Pringle T.H."/>
            <person name="Patterson N."/>
            <person name="Zhang Y."/>
            <person name="Kreiss A."/>
            <person name="Woods G.M."/>
            <person name="Jones M.E."/>
            <person name="Schuster S.C."/>
        </authorList>
    </citation>
    <scope>NUCLEOTIDE SEQUENCE [LARGE SCALE GENOMIC DNA]</scope>
</reference>
<keyword evidence="13" id="KW-1185">Reference proteome</keyword>
<dbReference type="InParanoid" id="G3VS79"/>
<dbReference type="GO" id="GO:0060261">
    <property type="term" value="P:positive regulation of transcription initiation by RNA polymerase II"/>
    <property type="evidence" value="ECO:0007669"/>
    <property type="project" value="Ensembl"/>
</dbReference>
<proteinExistence type="inferred from homology"/>
<evidence type="ECO:0000256" key="11">
    <source>
        <dbReference type="SAM" id="MobiDB-lite"/>
    </source>
</evidence>
<comment type="subunit">
    <text evidence="9">Component of the Mediator complex, which is composed of MED1, MED4, MED6, MED7, MED8, MED9, MED10, MED11, MED12, MED13, MED13L, MED14, MED15, MED16, MED17, MED18, MED19, MED20, MED21, MED22, MED23, MED24, MED25, MED26, MED27, MED29, MED30, MED31, CCNC, CDK8 and CDC2L6/CDK11. The MED12, MED13, CCNC and CDK8 subunits form a distinct module termed the CDK8 module. Mediator containing the CDK8 module is less active than Mediator lacking this module in supporting transcriptional activation. Individual preparations of the Mediator complex lacking one or more distinct subunits have been variously termed ARC, CRSP, DRIP, PC2, SMCC and TRAP.</text>
</comment>
<keyword evidence="4 9" id="KW-0805">Transcription regulation</keyword>
<gene>
    <name evidence="9 12" type="primary">MED4</name>
</gene>